<proteinExistence type="predicted"/>
<sequence length="2037" mass="224949">LRELVTCLLTTLMTISVQSEASKDTENRATTDSALKRGLRTLITNSEALPTFQMAVMHLTALREMFARIPYITRHMKDSSSLSLITFLWKSDPVSPTCDDQHPSATEKALSDTAIVKQDEIPGELMEYCLTFLEVVYEAVENQNEAVSSTEDEALVETSVLPSTSTDSAALGLLQSALFSKDCSTGLLNGSGATCLSSWSPLLDAELRLDCIGDPWQDMEVLIVQTCLRLPRILLLLLDSGAAGRLISRMSSRKTTSLPAEMESRWCSVLYNYMELITNPELSNLNKGSALVQTNHAVRLGFLDRSYPHDKEMAERFESLIRSLLVRIVGPKHYRQLQDIHRLAHWIQRARDTCVNVGGFLSSPQQQQRQVQQQSSQQSQTPQQQQQQQQPASSYVPQMLRLNSPTGFDAVAMQSLEPFSTQLRLPYNAQREILHTISSCLSIAYNRPHCWQRFCLKCPDTLIFLAHASLVLDREISRNMLILIQLAVASSTISANQCQDPSVKGPQVSRSDGVSHTAEMRLALSMARHLIPTPSARVSTSGSDALPDQPAGLTSTVQPLLVSPLLFQFIRVFLCHCPDSTIRTSAMHVVRAIYKSMSSQTQRRLLQVMPLIWPELSTFAPYATQFVRLTTEMLIDHPTWSGRPAFLYRVVQLMLRRLEAVRRHPRRTVYTSIMHLVQPPRDNPPQITADVTTLRRIIPELTTQRSTLTAEAAVSRSWSAVASLKPPPPPPTSAPTAQISNSVTPVSTPTTEVSNTDTDHTTENDELGLGGLGCVLELEPCLMCHSKAVEEPSYVILRWDSEPGSSRLPVRVVHFVIPTHYGKFVSHLEQALSQQQQLLGKQSTSTSSANPSTPAVSGQQAGTIGITPTSGNHSTTTVPPAITSSVPFNFLYKRPRYVRTLNIYTSDLIERSTSRLVHEPALWQKVATVHLAPNQTAVCLCFAHPSPVPSWLGCKDYATDVRFSPERLHIGGPSSVQRVNVGHGLPIRASRLIFEYAEFHSTGAEAKRVCPRCHASNLLGSTCLACHTNPVLCCSRAITRSRGSRFRLPTNCHPVTSPVLQCVQSGRTNPQMDIVQCLNELAMAPLGTDCVKLQPLNAQYAPEDTVAPKRLSTSRDKALLASLTASTSSVGSVNATLARLASCVTEASAISLDTAAITRRLWATRQSVMEFDMAQQKSSQAIKDSSGHCWWPDYEALDKMFDPPVGGCYSCLLNAILHCGRLLLGVAEHSLTEDLPDNNDNNHWLFGCGSTDVPNSVPEFNQKSQVPLLQQLVTALTEFGLSVYPRRIQSELQSLIIQLTRDSPPLISHLGQHVTTRLVQAASSCHGNQAHLVSSLVLSDVSLLQASVETILPRASPTEIPGHMRPMDKRATAWEMRLRPLFRVIVGLTKPSRINRVDTDSTTRSTNPATLNPPIVQTILLPLLETLETLAAHGPATQSLGTSVFSTHHVPRETPTPNHSLMEQAKVMQLGAKGETRPPRHPITSGLSTIVGSRGIPPVNFNAWLNEYPHALYSAWSDRLSNRSHSTVVGTDVAVGGANQNNQEQQSAEYTGFANSRQKALANRFASRWRAVVSELRWARKWGIALNQPLTHCPSPNDPIPSDNWLTTVLFDPPDATARAVHVCMNLLKTLSTCPNRARRQSKSSTSAPTHKSRHSALFNLCMRRRRLILRYLTETCLPRLNELASARGSAVMADPYGSYSPLPSNAALLNAGNAFIFKFRQLIGSPDSPGSGCPSSVENTESGPAPLVSYLLVKVNFLSHVARLVERLLVQMQRLESTTLRHWNELVAATMGPVSGTGALNGSTPSHTIALVAELLRILEPLTTLNVLSQYSLTDHQAALYLWKRMCVPVCPFDTDQAVFNVSLEVWRGHEDYLLTRSRTELVSSDTRGFGPTIHDVIDYICTGNNLTTDMRLEIVCENQILMPELRLQDVYTQVWCANRNNTDKPMRLLYRIPGLEADNLPYVEQLDAVKVPPEQYSHLSVLASHPHGLSGLLKQLGTIEDPVQTRDLMNVIFHILGFCLKIDECRAKIIDPELK</sequence>
<dbReference type="InterPro" id="IPR045189">
    <property type="entry name" value="UBR4-like"/>
</dbReference>
<evidence type="ECO:0000259" key="3">
    <source>
        <dbReference type="Pfam" id="PF13764"/>
    </source>
</evidence>
<name>A0A183AQG7_9TREM</name>
<dbReference type="PANTHER" id="PTHR21725">
    <property type="entry name" value="E3 UBIQUITIN-PROTEIN LIGASE UBR4"/>
    <property type="match status" value="1"/>
</dbReference>
<protein>
    <submittedName>
        <fullName evidence="4">E3_UbLigase_R4 domain-containing protein</fullName>
    </submittedName>
</protein>
<dbReference type="PANTHER" id="PTHR21725:SF1">
    <property type="entry name" value="E3 UBIQUITIN-PROTEIN LIGASE UBR4"/>
    <property type="match status" value="1"/>
</dbReference>
<feature type="region of interest" description="Disordered" evidence="1">
    <location>
        <begin position="721"/>
        <end position="764"/>
    </location>
</feature>
<dbReference type="Pfam" id="PF13764">
    <property type="entry name" value="E3_UbLigase_R4"/>
    <property type="match status" value="1"/>
</dbReference>
<dbReference type="InterPro" id="IPR025704">
    <property type="entry name" value="E3_Ub_ligase_UBR4_C"/>
</dbReference>
<evidence type="ECO:0000256" key="1">
    <source>
        <dbReference type="SAM" id="MobiDB-lite"/>
    </source>
</evidence>
<evidence type="ECO:0000256" key="2">
    <source>
        <dbReference type="SAM" id="SignalP"/>
    </source>
</evidence>
<keyword evidence="2" id="KW-0732">Signal</keyword>
<organism evidence="4">
    <name type="scientific">Echinostoma caproni</name>
    <dbReference type="NCBI Taxonomy" id="27848"/>
    <lineage>
        <taxon>Eukaryota</taxon>
        <taxon>Metazoa</taxon>
        <taxon>Spiralia</taxon>
        <taxon>Lophotrochozoa</taxon>
        <taxon>Platyhelminthes</taxon>
        <taxon>Trematoda</taxon>
        <taxon>Digenea</taxon>
        <taxon>Plagiorchiida</taxon>
        <taxon>Echinostomata</taxon>
        <taxon>Echinostomatoidea</taxon>
        <taxon>Echinostomatidae</taxon>
        <taxon>Echinostoma</taxon>
    </lineage>
</organism>
<evidence type="ECO:0000313" key="4">
    <source>
        <dbReference type="WBParaSite" id="ECPE_0000923001-mRNA-1"/>
    </source>
</evidence>
<feature type="region of interest" description="Disordered" evidence="1">
    <location>
        <begin position="839"/>
        <end position="878"/>
    </location>
</feature>
<feature type="chain" id="PRO_5008145904" evidence="2">
    <location>
        <begin position="22"/>
        <end position="2037"/>
    </location>
</feature>
<feature type="compositionally biased region" description="Low complexity" evidence="1">
    <location>
        <begin position="839"/>
        <end position="857"/>
    </location>
</feature>
<feature type="compositionally biased region" description="Polar residues" evidence="1">
    <location>
        <begin position="858"/>
        <end position="878"/>
    </location>
</feature>
<feature type="region of interest" description="Disordered" evidence="1">
    <location>
        <begin position="366"/>
        <end position="394"/>
    </location>
</feature>
<feature type="compositionally biased region" description="Low complexity" evidence="1">
    <location>
        <begin position="740"/>
        <end position="756"/>
    </location>
</feature>
<reference evidence="4" key="1">
    <citation type="submission" date="2016-06" db="UniProtKB">
        <authorList>
            <consortium name="WormBaseParasite"/>
        </authorList>
    </citation>
    <scope>IDENTIFICATION</scope>
</reference>
<feature type="domain" description="E3 ubiquitin ligase UBR4 C-terminal" evidence="3">
    <location>
        <begin position="1885"/>
        <end position="2033"/>
    </location>
</feature>
<dbReference type="WBParaSite" id="ECPE_0000923001-mRNA-1">
    <property type="protein sequence ID" value="ECPE_0000923001-mRNA-1"/>
    <property type="gene ID" value="ECPE_0000923001"/>
</dbReference>
<feature type="signal peptide" evidence="2">
    <location>
        <begin position="1"/>
        <end position="21"/>
    </location>
</feature>
<accession>A0A183AQG7</accession>